<dbReference type="NCBIfam" id="TIGR01509">
    <property type="entry name" value="HAD-SF-IA-v3"/>
    <property type="match status" value="1"/>
</dbReference>
<gene>
    <name evidence="1" type="ORF">SAMN05216548_10637</name>
</gene>
<dbReference type="EMBL" id="FOFG01000006">
    <property type="protein sequence ID" value="SEQ61525.1"/>
    <property type="molecule type" value="Genomic_DNA"/>
</dbReference>
<dbReference type="PANTHER" id="PTHR12725:SF117">
    <property type="entry name" value="HALOACID DEHALOGENASE-LIKE HYDROLASE"/>
    <property type="match status" value="1"/>
</dbReference>
<dbReference type="InterPro" id="IPR010237">
    <property type="entry name" value="Pyr-5-nucltdase"/>
</dbReference>
<dbReference type="NCBIfam" id="TIGR01993">
    <property type="entry name" value="Pyr-5-nucltdase"/>
    <property type="match status" value="1"/>
</dbReference>
<dbReference type="AlphaFoldDB" id="A0A1H9HGU3"/>
<keyword evidence="2" id="KW-1185">Reference proteome</keyword>
<dbReference type="GO" id="GO:0016787">
    <property type="term" value="F:hydrolase activity"/>
    <property type="evidence" value="ECO:0007669"/>
    <property type="project" value="UniProtKB-KW"/>
</dbReference>
<dbReference type="Gene3D" id="3.40.50.1000">
    <property type="entry name" value="HAD superfamily/HAD-like"/>
    <property type="match status" value="1"/>
</dbReference>
<evidence type="ECO:0000313" key="2">
    <source>
        <dbReference type="Proteomes" id="UP000199647"/>
    </source>
</evidence>
<name>A0A1H9HGU3_9HYPH</name>
<dbReference type="SFLD" id="SFLDS00003">
    <property type="entry name" value="Haloacid_Dehalogenase"/>
    <property type="match status" value="1"/>
</dbReference>
<dbReference type="RefSeq" id="WP_092496410.1">
    <property type="nucleotide sequence ID" value="NZ_FOFG01000006.1"/>
</dbReference>
<sequence length="246" mass="27695">MNAATAESSKQRPREDLEVFASVKSWIFDLDDTLYPHETQLGQQIHNRIHEYVAKTLQVGPEEAERIQTDFYRRYGTSLRGLMIHHDIDIDDFLHYAHDIDHSPLVVDPLLGPALERLPGKKYIFTNGSYRHAQTVAEKLGISGHFEGIYDIVAGELVPKPERQTYDRFLARFGIDPANAAMFEDLARNLTVPKELGMRTTLIVPKGATAIMGGSWDLDARKDDQVDFVTDDIGRFVTEVAEAIGA</sequence>
<dbReference type="CDD" id="cd02604">
    <property type="entry name" value="HAD_5NT"/>
    <property type="match status" value="1"/>
</dbReference>
<accession>A0A1H9HGU3</accession>
<dbReference type="SFLD" id="SFLDG01132">
    <property type="entry name" value="C1.5.3:_5'-Nucleotidase_Like"/>
    <property type="match status" value="1"/>
</dbReference>
<proteinExistence type="predicted"/>
<dbReference type="OrthoDB" id="9803141at2"/>
<dbReference type="Gene3D" id="1.10.150.450">
    <property type="match status" value="1"/>
</dbReference>
<dbReference type="Pfam" id="PF00702">
    <property type="entry name" value="Hydrolase"/>
    <property type="match status" value="1"/>
</dbReference>
<dbReference type="PANTHER" id="PTHR12725">
    <property type="entry name" value="HALOACID DEHALOGENASE-LIKE HYDROLASE"/>
    <property type="match status" value="1"/>
</dbReference>
<evidence type="ECO:0000313" key="1">
    <source>
        <dbReference type="EMBL" id="SEQ61525.1"/>
    </source>
</evidence>
<reference evidence="1 2" key="1">
    <citation type="submission" date="2016-10" db="EMBL/GenBank/DDBJ databases">
        <authorList>
            <person name="de Groot N.N."/>
        </authorList>
    </citation>
    <scope>NUCLEOTIDE SEQUENCE [LARGE SCALE GENOMIC DNA]</scope>
    <source>
        <strain evidence="1 2">A52C2</strain>
    </source>
</reference>
<dbReference type="SUPFAM" id="SSF56784">
    <property type="entry name" value="HAD-like"/>
    <property type="match status" value="1"/>
</dbReference>
<dbReference type="Proteomes" id="UP000199647">
    <property type="component" value="Unassembled WGS sequence"/>
</dbReference>
<dbReference type="SFLD" id="SFLDG01129">
    <property type="entry name" value="C1.5:_HAD__Beta-PGM__Phosphata"/>
    <property type="match status" value="1"/>
</dbReference>
<dbReference type="InterPro" id="IPR023214">
    <property type="entry name" value="HAD_sf"/>
</dbReference>
<protein>
    <submittedName>
        <fullName evidence="1">Putative hydrolase of the HAD superfamily</fullName>
    </submittedName>
</protein>
<dbReference type="STRING" id="1855383.SAMN05216548_10637"/>
<dbReference type="InterPro" id="IPR006439">
    <property type="entry name" value="HAD-SF_hydro_IA"/>
</dbReference>
<dbReference type="InterPro" id="IPR036412">
    <property type="entry name" value="HAD-like_sf"/>
</dbReference>
<keyword evidence="1" id="KW-0378">Hydrolase</keyword>
<organism evidence="1 2">
    <name type="scientific">Faunimonas pinastri</name>
    <dbReference type="NCBI Taxonomy" id="1855383"/>
    <lineage>
        <taxon>Bacteria</taxon>
        <taxon>Pseudomonadati</taxon>
        <taxon>Pseudomonadota</taxon>
        <taxon>Alphaproteobacteria</taxon>
        <taxon>Hyphomicrobiales</taxon>
        <taxon>Afifellaceae</taxon>
        <taxon>Faunimonas</taxon>
    </lineage>
</organism>